<dbReference type="Proteomes" id="UP000317422">
    <property type="component" value="Unassembled WGS sequence"/>
</dbReference>
<feature type="transmembrane region" description="Helical" evidence="1">
    <location>
        <begin position="256"/>
        <end position="274"/>
    </location>
</feature>
<evidence type="ECO:0000313" key="3">
    <source>
        <dbReference type="Proteomes" id="UP000317422"/>
    </source>
</evidence>
<keyword evidence="1" id="KW-0812">Transmembrane</keyword>
<feature type="transmembrane region" description="Helical" evidence="1">
    <location>
        <begin position="176"/>
        <end position="199"/>
    </location>
</feature>
<proteinExistence type="predicted"/>
<feature type="transmembrane region" description="Helical" evidence="1">
    <location>
        <begin position="325"/>
        <end position="343"/>
    </location>
</feature>
<feature type="transmembrane region" description="Helical" evidence="1">
    <location>
        <begin position="144"/>
        <end position="164"/>
    </location>
</feature>
<comment type="caution">
    <text evidence="2">The sequence shown here is derived from an EMBL/GenBank/DDBJ whole genome shotgun (WGS) entry which is preliminary data.</text>
</comment>
<organism evidence="2 3">
    <name type="scientific">Haloactinospora alba</name>
    <dbReference type="NCBI Taxonomy" id="405555"/>
    <lineage>
        <taxon>Bacteria</taxon>
        <taxon>Bacillati</taxon>
        <taxon>Actinomycetota</taxon>
        <taxon>Actinomycetes</taxon>
        <taxon>Streptosporangiales</taxon>
        <taxon>Nocardiopsidaceae</taxon>
        <taxon>Haloactinospora</taxon>
    </lineage>
</organism>
<dbReference type="AlphaFoldDB" id="A0A543NA30"/>
<keyword evidence="1" id="KW-1133">Transmembrane helix</keyword>
<keyword evidence="1" id="KW-0472">Membrane</keyword>
<reference evidence="2 3" key="1">
    <citation type="submission" date="2019-06" db="EMBL/GenBank/DDBJ databases">
        <title>Sequencing the genomes of 1000 actinobacteria strains.</title>
        <authorList>
            <person name="Klenk H.-P."/>
        </authorList>
    </citation>
    <scope>NUCLEOTIDE SEQUENCE [LARGE SCALE GENOMIC DNA]</scope>
    <source>
        <strain evidence="2 3">DSM 45015</strain>
    </source>
</reference>
<name>A0A543NA30_9ACTN</name>
<feature type="transmembrane region" description="Helical" evidence="1">
    <location>
        <begin position="96"/>
        <end position="115"/>
    </location>
</feature>
<feature type="transmembrane region" description="Helical" evidence="1">
    <location>
        <begin position="21"/>
        <end position="42"/>
    </location>
</feature>
<dbReference type="EMBL" id="VFQC01000002">
    <property type="protein sequence ID" value="TQN28668.1"/>
    <property type="molecule type" value="Genomic_DNA"/>
</dbReference>
<keyword evidence="3" id="KW-1185">Reference proteome</keyword>
<protein>
    <submittedName>
        <fullName evidence="2">Uncharacterized protein</fullName>
    </submittedName>
</protein>
<feature type="transmembrane region" description="Helical" evidence="1">
    <location>
        <begin position="48"/>
        <end position="69"/>
    </location>
</feature>
<evidence type="ECO:0000256" key="1">
    <source>
        <dbReference type="SAM" id="Phobius"/>
    </source>
</evidence>
<gene>
    <name evidence="2" type="ORF">FHX37_4027</name>
</gene>
<sequence>MDAVRIPVYTLDLVRRYWAPLLCVYTAGTFLHGMLLRGMVWISDINAVVGLLGLGLATLVTLATTILMFHMLRPGLPVVDTELVGARPVKSRGERVVVDAVAMAILPFLVFYSAWGMYAEEFRTYSQNLVNERGITGYVETAELSAFGLPLAFALACWCLRLVVERYYNSTGNTVLGLLTAVFEANWMFLMVFSVAQLIDRGQAWLADRVVWEGMQHGLQDFLRWVNDAFPLPFEVSYPAALAVAAAVWSDLKEGLLGPLLWLTIAAVVFGAELDKHESLFRKGSRGERLEKAVGRTPGMVRGIGKFAGRDLHDKYTPFLNSFRLILRVSPVFYLAFCLYYTLMELGAGWLERGIYVLVGPADFLGWWWQWLEPVTIGVDALHELLRVCLLAATFELILRRISASSTGRRARRPVRAE</sequence>
<evidence type="ECO:0000313" key="2">
    <source>
        <dbReference type="EMBL" id="TQN28668.1"/>
    </source>
</evidence>
<accession>A0A543NA30</accession>